<evidence type="ECO:0000313" key="1">
    <source>
        <dbReference type="EMBL" id="TDT41680.1"/>
    </source>
</evidence>
<sequence length="225" mass="24853">MELANVVPWGRSFDEYRAMFGLSEDDLNGQILGCGDGPASFNAEATARGCDITSCDPVFQFPAEAIRYRIDAVYPEIMAKMKEGADNYIWDSLGSVEKLGEVRMAAMSRFLSDFDAGYRQGRYIPASLPSLPFPDASFDLALCSHYLFLYSDHVDEATHLASMRELCRVASEVRVFPVISLDGTPSKHLDAVMTALSEDGIDVSFQPVSYRFQKGATEMLVARAD</sequence>
<name>A0A4R7JTQ3_9GAMM</name>
<dbReference type="Proteomes" id="UP000295830">
    <property type="component" value="Unassembled WGS sequence"/>
</dbReference>
<evidence type="ECO:0000313" key="2">
    <source>
        <dbReference type="Proteomes" id="UP000295830"/>
    </source>
</evidence>
<dbReference type="AlphaFoldDB" id="A0A4R7JTQ3"/>
<dbReference type="OrthoDB" id="9787807at2"/>
<reference evidence="1 2" key="1">
    <citation type="submission" date="2019-03" db="EMBL/GenBank/DDBJ databases">
        <title>Genomic Encyclopedia of Type Strains, Phase IV (KMG-IV): sequencing the most valuable type-strain genomes for metagenomic binning, comparative biology and taxonomic classification.</title>
        <authorList>
            <person name="Goeker M."/>
        </authorList>
    </citation>
    <scope>NUCLEOTIDE SEQUENCE [LARGE SCALE GENOMIC DNA]</scope>
    <source>
        <strain evidence="1 2">DSM 15505</strain>
    </source>
</reference>
<keyword evidence="2" id="KW-1185">Reference proteome</keyword>
<organism evidence="1 2">
    <name type="scientific">Halospina denitrificans</name>
    <dbReference type="NCBI Taxonomy" id="332522"/>
    <lineage>
        <taxon>Bacteria</taxon>
        <taxon>Pseudomonadati</taxon>
        <taxon>Pseudomonadota</taxon>
        <taxon>Gammaproteobacteria</taxon>
        <taxon>Halospina</taxon>
    </lineage>
</organism>
<dbReference type="RefSeq" id="WP_133736032.1">
    <property type="nucleotide sequence ID" value="NZ_SOAX01000003.1"/>
</dbReference>
<comment type="caution">
    <text evidence="1">The sequence shown here is derived from an EMBL/GenBank/DDBJ whole genome shotgun (WGS) entry which is preliminary data.</text>
</comment>
<dbReference type="EMBL" id="SOAX01000003">
    <property type="protein sequence ID" value="TDT41680.1"/>
    <property type="molecule type" value="Genomic_DNA"/>
</dbReference>
<dbReference type="SUPFAM" id="SSF53335">
    <property type="entry name" value="S-adenosyl-L-methionine-dependent methyltransferases"/>
    <property type="match status" value="1"/>
</dbReference>
<dbReference type="InterPro" id="IPR029063">
    <property type="entry name" value="SAM-dependent_MTases_sf"/>
</dbReference>
<evidence type="ECO:0008006" key="3">
    <source>
        <dbReference type="Google" id="ProtNLM"/>
    </source>
</evidence>
<protein>
    <recommendedName>
        <fullName evidence="3">Methyltransferase family protein</fullName>
    </recommendedName>
</protein>
<dbReference type="Gene3D" id="3.40.50.150">
    <property type="entry name" value="Vaccinia Virus protein VP39"/>
    <property type="match status" value="1"/>
</dbReference>
<gene>
    <name evidence="1" type="ORF">DES49_1782</name>
</gene>
<accession>A0A4R7JTQ3</accession>
<proteinExistence type="predicted"/>